<dbReference type="Proteomes" id="UP000824782">
    <property type="component" value="Unassembled WGS sequence"/>
</dbReference>
<sequence length="654" mass="72237">MTSLQLRNVDFQQSRNAVTHRTIDYDTAEPVLRRGQGFSIILNFNRSVQSGDGFTIIAETGSRPTESGNTRVVMPLSSSTNSTRWSAVRGPSSGNSLTVTINPPVTAVIGRYQLSLQITSGGRTSTAKGGTFVMLFNCWASGDEVFLNNEAERVEYVLNEGGMYWFGNANRFDSRRWDYAQFESGILDTCLILLDKSSFYASNQAEDVARRNDPLHVGRVLSALVNSNDNDQGVIVGNWSGNYAGGESPTYWNGSASILRQWRQSGPVKYGQCWVYAGVLCTVLRCFGIPARVIINFESAHDTDMNLIVDNYYDENGKKDNYRTSDSKWNFHAWDEIWSKRKDIGAFYDGWQVLDSTPQEPSGGIFRLGPCSLNAVREGHVDLPYDAPFVFAEVNADTYNWVVYPDGTQRKIYSEPAAVGWYTSTKAVGSFTRVDVTGNYKYPEGSTKEREAFSTAQSRMRAAAAGPAGARMHMASMSLRDAQPEEAAVKPEFSGAFTNKETQVGEDLNMDLTLKSSASNTRTVMIKMTSTAIIYNSTPVGEISTDSQSVSLVAKGEKTISFKITYNQYSKRITPDNMIEIVAVCVDETGGRLLISKVVTLKNPPLLIRPTEEPRLNKPTNVDIIFSNPINDVVDDSVLTIEGSSLLKEPIVVK</sequence>
<dbReference type="Pfam" id="PF00927">
    <property type="entry name" value="Transglut_C"/>
    <property type="match status" value="1"/>
</dbReference>
<evidence type="ECO:0000256" key="5">
    <source>
        <dbReference type="ARBA" id="ARBA00023315"/>
    </source>
</evidence>
<dbReference type="InterPro" id="IPR036985">
    <property type="entry name" value="Transglutaminase-like_sf"/>
</dbReference>
<dbReference type="PANTHER" id="PTHR11590:SF82">
    <property type="entry name" value="PROTEIN-GLUTAMINE GAMMA-GLUTAMYLTRANSFERASE E"/>
    <property type="match status" value="1"/>
</dbReference>
<evidence type="ECO:0000256" key="2">
    <source>
        <dbReference type="ARBA" id="ARBA00022679"/>
    </source>
</evidence>
<dbReference type="InterPro" id="IPR013783">
    <property type="entry name" value="Ig-like_fold"/>
</dbReference>
<dbReference type="Pfam" id="PF01841">
    <property type="entry name" value="Transglut_core"/>
    <property type="match status" value="1"/>
</dbReference>
<keyword evidence="2" id="KW-0808">Transferase</keyword>
<dbReference type="Gene3D" id="3.90.260.10">
    <property type="entry name" value="Transglutaminase-like"/>
    <property type="match status" value="1"/>
</dbReference>
<feature type="binding site" evidence="8">
    <location>
        <position position="395"/>
    </location>
    <ligand>
        <name>Ca(2+)</name>
        <dbReference type="ChEBI" id="CHEBI:29108"/>
    </ligand>
</feature>
<dbReference type="InterPro" id="IPR014756">
    <property type="entry name" value="Ig_E-set"/>
</dbReference>
<dbReference type="PANTHER" id="PTHR11590">
    <property type="entry name" value="PROTEIN-GLUTAMINE GAMMA-GLUTAMYLTRANSFERASE"/>
    <property type="match status" value="1"/>
</dbReference>
<feature type="active site" evidence="7">
    <location>
        <position position="273"/>
    </location>
</feature>
<accession>A0AAV7B1F1</accession>
<dbReference type="FunFam" id="2.60.40.10:FF:000278">
    <property type="entry name" value="Protein-glutamine gamma-glutamyltransferase 2"/>
    <property type="match status" value="1"/>
</dbReference>
<dbReference type="SMART" id="SM00460">
    <property type="entry name" value="TGc"/>
    <property type="match status" value="1"/>
</dbReference>
<dbReference type="Gene3D" id="2.60.40.10">
    <property type="entry name" value="Immunoglobulins"/>
    <property type="match status" value="3"/>
</dbReference>
<feature type="binding site" evidence="8">
    <location>
        <position position="397"/>
    </location>
    <ligand>
        <name>Ca(2+)</name>
        <dbReference type="ChEBI" id="CHEBI:29108"/>
    </ligand>
</feature>
<keyword evidence="3 8" id="KW-0479">Metal-binding</keyword>
<evidence type="ECO:0000256" key="1">
    <source>
        <dbReference type="ARBA" id="ARBA00005968"/>
    </source>
</evidence>
<evidence type="ECO:0000256" key="8">
    <source>
        <dbReference type="PIRSR" id="PIRSR000459-2"/>
    </source>
</evidence>
<dbReference type="InterPro" id="IPR001102">
    <property type="entry name" value="Transglutaminase_N"/>
</dbReference>
<comment type="cofactor">
    <cofactor evidence="8">
        <name>Ca(2+)</name>
        <dbReference type="ChEBI" id="CHEBI:29108"/>
    </cofactor>
    <text evidence="8">Binds 1 Ca(2+) ion per subunit.</text>
</comment>
<comment type="caution">
    <text evidence="10">The sequence shown here is derived from an EMBL/GenBank/DDBJ whole genome shotgun (WGS) entry which is preliminary data.</text>
</comment>
<gene>
    <name evidence="10" type="ORF">GDO81_012869</name>
</gene>
<dbReference type="InterPro" id="IPR036238">
    <property type="entry name" value="Transglutaminase_C_sf"/>
</dbReference>
<dbReference type="EMBL" id="WNYA01000006">
    <property type="protein sequence ID" value="KAG8565475.1"/>
    <property type="molecule type" value="Genomic_DNA"/>
</dbReference>
<evidence type="ECO:0000256" key="6">
    <source>
        <dbReference type="ARBA" id="ARBA00024222"/>
    </source>
</evidence>
<evidence type="ECO:0000313" key="10">
    <source>
        <dbReference type="EMBL" id="KAG8565475.1"/>
    </source>
</evidence>
<keyword evidence="5" id="KW-0012">Acyltransferase</keyword>
<dbReference type="InterPro" id="IPR002931">
    <property type="entry name" value="Transglutaminase-like"/>
</dbReference>
<dbReference type="AlphaFoldDB" id="A0AAV7B1F1"/>
<dbReference type="InterPro" id="IPR038765">
    <property type="entry name" value="Papain-like_cys_pep_sf"/>
</dbReference>
<dbReference type="SUPFAM" id="SSF54001">
    <property type="entry name" value="Cysteine proteinases"/>
    <property type="match status" value="1"/>
</dbReference>
<dbReference type="SUPFAM" id="SSF49309">
    <property type="entry name" value="Transglutaminase, two C-terminal domains"/>
    <property type="match status" value="2"/>
</dbReference>
<organism evidence="10 11">
    <name type="scientific">Engystomops pustulosus</name>
    <name type="common">Tungara frog</name>
    <name type="synonym">Physalaemus pustulosus</name>
    <dbReference type="NCBI Taxonomy" id="76066"/>
    <lineage>
        <taxon>Eukaryota</taxon>
        <taxon>Metazoa</taxon>
        <taxon>Chordata</taxon>
        <taxon>Craniata</taxon>
        <taxon>Vertebrata</taxon>
        <taxon>Euteleostomi</taxon>
        <taxon>Amphibia</taxon>
        <taxon>Batrachia</taxon>
        <taxon>Anura</taxon>
        <taxon>Neobatrachia</taxon>
        <taxon>Hyloidea</taxon>
        <taxon>Leptodactylidae</taxon>
        <taxon>Leiuperinae</taxon>
        <taxon>Engystomops</taxon>
    </lineage>
</organism>
<dbReference type="GO" id="GO:0003810">
    <property type="term" value="F:protein-glutamine gamma-glutamyltransferase activity"/>
    <property type="evidence" value="ECO:0007669"/>
    <property type="project" value="UniProtKB-EC"/>
</dbReference>
<feature type="binding site" evidence="8">
    <location>
        <position position="444"/>
    </location>
    <ligand>
        <name>Ca(2+)</name>
        <dbReference type="ChEBI" id="CHEBI:29108"/>
    </ligand>
</feature>
<evidence type="ECO:0000259" key="9">
    <source>
        <dbReference type="SMART" id="SM00460"/>
    </source>
</evidence>
<feature type="binding site" evidence="8">
    <location>
        <position position="449"/>
    </location>
    <ligand>
        <name>Ca(2+)</name>
        <dbReference type="ChEBI" id="CHEBI:29108"/>
    </ligand>
</feature>
<dbReference type="InterPro" id="IPR008958">
    <property type="entry name" value="Transglutaminase_C"/>
</dbReference>
<dbReference type="EC" id="2.3.2.13" evidence="6"/>
<dbReference type="PIRSF" id="PIRSF000459">
    <property type="entry name" value="TGM_EBP42"/>
    <property type="match status" value="1"/>
</dbReference>
<proteinExistence type="inferred from homology"/>
<evidence type="ECO:0000256" key="3">
    <source>
        <dbReference type="ARBA" id="ARBA00022723"/>
    </source>
</evidence>
<evidence type="ECO:0000256" key="4">
    <source>
        <dbReference type="ARBA" id="ARBA00022837"/>
    </source>
</evidence>
<evidence type="ECO:0000256" key="7">
    <source>
        <dbReference type="PIRSR" id="PIRSR000459-1"/>
    </source>
</evidence>
<name>A0AAV7B1F1_ENGPU</name>
<evidence type="ECO:0000313" key="11">
    <source>
        <dbReference type="Proteomes" id="UP000824782"/>
    </source>
</evidence>
<dbReference type="FunFam" id="3.90.260.10:FF:000001">
    <property type="entry name" value="Protein-glutamine gamma-glutamyltransferase 2"/>
    <property type="match status" value="1"/>
</dbReference>
<keyword evidence="4 8" id="KW-0106">Calcium</keyword>
<feature type="active site" evidence="7">
    <location>
        <position position="332"/>
    </location>
</feature>
<comment type="similarity">
    <text evidence="1">Belongs to the transglutaminase superfamily. Transglutaminase family.</text>
</comment>
<feature type="domain" description="Transglutaminase-like" evidence="9">
    <location>
        <begin position="265"/>
        <end position="358"/>
    </location>
</feature>
<dbReference type="Pfam" id="PF00868">
    <property type="entry name" value="Transglut_N"/>
    <property type="match status" value="1"/>
</dbReference>
<feature type="active site" evidence="7">
    <location>
        <position position="355"/>
    </location>
</feature>
<reference evidence="10" key="1">
    <citation type="thesis" date="2020" institute="ProQuest LLC" country="789 East Eisenhower Parkway, Ann Arbor, MI, USA">
        <title>Comparative Genomics and Chromosome Evolution.</title>
        <authorList>
            <person name="Mudd A.B."/>
        </authorList>
    </citation>
    <scope>NUCLEOTIDE SEQUENCE</scope>
    <source>
        <strain evidence="10">237g6f4</strain>
        <tissue evidence="10">Blood</tissue>
    </source>
</reference>
<protein>
    <recommendedName>
        <fullName evidence="6">protein-glutamine gamma-glutamyltransferase</fullName>
        <ecNumber evidence="6">2.3.2.13</ecNumber>
    </recommendedName>
</protein>
<dbReference type="InterPro" id="IPR023608">
    <property type="entry name" value="Transglutaminase_animal"/>
</dbReference>
<dbReference type="SUPFAM" id="SSF81296">
    <property type="entry name" value="E set domains"/>
    <property type="match status" value="1"/>
</dbReference>
<keyword evidence="11" id="KW-1185">Reference proteome</keyword>
<dbReference type="InterPro" id="IPR050779">
    <property type="entry name" value="Transglutaminase"/>
</dbReference>
<dbReference type="GO" id="GO:0046872">
    <property type="term" value="F:metal ion binding"/>
    <property type="evidence" value="ECO:0007669"/>
    <property type="project" value="UniProtKB-KW"/>
</dbReference>